<keyword evidence="1" id="KW-0812">Transmembrane</keyword>
<dbReference type="HOGENOM" id="CLU_138370_0_0_9"/>
<organism evidence="2 3">
    <name type="scientific">Bacillus selenitireducens (strain ATCC 700615 / DSM 15326 / MLS10)</name>
    <dbReference type="NCBI Taxonomy" id="439292"/>
    <lineage>
        <taxon>Bacteria</taxon>
        <taxon>Bacillati</taxon>
        <taxon>Bacillota</taxon>
        <taxon>Bacilli</taxon>
        <taxon>Bacillales</taxon>
        <taxon>Bacillaceae</taxon>
        <taxon>Salisediminibacterium</taxon>
    </lineage>
</organism>
<gene>
    <name evidence="2" type="ordered locus">Bsel_0241</name>
</gene>
<proteinExistence type="predicted"/>
<dbReference type="STRING" id="439292.Bsel_0241"/>
<evidence type="ECO:0000256" key="1">
    <source>
        <dbReference type="SAM" id="Phobius"/>
    </source>
</evidence>
<reference evidence="2" key="1">
    <citation type="submission" date="2009-10" db="EMBL/GenBank/DDBJ databases">
        <title>Complete sequence of Bacillus selenitireducens MLS10.</title>
        <authorList>
            <consortium name="US DOE Joint Genome Institute"/>
            <person name="Lucas S."/>
            <person name="Copeland A."/>
            <person name="Lapidus A."/>
            <person name="Glavina del Rio T."/>
            <person name="Dalin E."/>
            <person name="Tice H."/>
            <person name="Bruce D."/>
            <person name="Goodwin L."/>
            <person name="Pitluck S."/>
            <person name="Sims D."/>
            <person name="Brettin T."/>
            <person name="Detter J.C."/>
            <person name="Han C."/>
            <person name="Larimer F."/>
            <person name="Land M."/>
            <person name="Hauser L."/>
            <person name="Kyrpides N."/>
            <person name="Ovchinnikova G."/>
            <person name="Stolz J."/>
        </authorList>
    </citation>
    <scope>NUCLEOTIDE SEQUENCE [LARGE SCALE GENOMIC DNA]</scope>
    <source>
        <strain evidence="2">MLS10</strain>
    </source>
</reference>
<keyword evidence="1" id="KW-0472">Membrane</keyword>
<evidence type="ECO:0000313" key="3">
    <source>
        <dbReference type="Proteomes" id="UP000000271"/>
    </source>
</evidence>
<dbReference type="eggNOG" id="ENOG5032T7R">
    <property type="taxonomic scope" value="Bacteria"/>
</dbReference>
<dbReference type="Proteomes" id="UP000000271">
    <property type="component" value="Chromosome"/>
</dbReference>
<accession>D6XWE3</accession>
<dbReference type="Pfam" id="PF10694">
    <property type="entry name" value="DUF2500"/>
    <property type="match status" value="1"/>
</dbReference>
<protein>
    <recommendedName>
        <fullName evidence="4">DUF2500 domain-containing protein</fullName>
    </recommendedName>
</protein>
<dbReference type="Gene3D" id="2.40.50.660">
    <property type="match status" value="1"/>
</dbReference>
<feature type="transmembrane region" description="Helical" evidence="1">
    <location>
        <begin position="26"/>
        <end position="47"/>
    </location>
</feature>
<dbReference type="InterPro" id="IPR019635">
    <property type="entry name" value="DUF2500"/>
</dbReference>
<sequence length="140" mass="15849">MKMLSLSPAVFIPGATFNQFSAMPWFIQLVFLIVIGVLVFRAVRWLAEWLSNNRQPVETTIAKVVSKREHQTRQSRGAGNQGIGLSRTRTRYFVTFEMETGERTEFKVSGNEYGMLTEGDSGQLTHQGTRYHGFQRAGTT</sequence>
<dbReference type="AlphaFoldDB" id="D6XWE3"/>
<dbReference type="KEGG" id="bse:Bsel_0241"/>
<keyword evidence="3" id="KW-1185">Reference proteome</keyword>
<evidence type="ECO:0000313" key="2">
    <source>
        <dbReference type="EMBL" id="ADH97785.1"/>
    </source>
</evidence>
<keyword evidence="1" id="KW-1133">Transmembrane helix</keyword>
<name>D6XWE3_BACIE</name>
<dbReference type="EMBL" id="CP001791">
    <property type="protein sequence ID" value="ADH97785.1"/>
    <property type="molecule type" value="Genomic_DNA"/>
</dbReference>
<evidence type="ECO:0008006" key="4">
    <source>
        <dbReference type="Google" id="ProtNLM"/>
    </source>
</evidence>